<dbReference type="PANTHER" id="PTHR16023:SF0">
    <property type="entry name" value="PROTEIN VAC14 HOMOLOG"/>
    <property type="match status" value="1"/>
</dbReference>
<evidence type="ECO:0000256" key="1">
    <source>
        <dbReference type="SAM" id="MobiDB-lite"/>
    </source>
</evidence>
<keyword evidence="3" id="KW-1185">Reference proteome</keyword>
<sequence>MNGEPIGLAGTAIALRVDVAPHMDTFGEVLVYFNEILDALSKLAADSELSAKNGAELLDRLLKDTVTKSASVCIPIHAEQEKHIEDSQGVLVPHLIDPYSSNRAFSFRSSSLGTSNDPFYSTPHSRNPSKSRPSRHDDSVHRCTYQQAASQCHPESPFAPSTNRVQAFPTRTASTSNSAASTVTNSRQPTMLAGKDLIAAPEATAETVSPNYVKYKNGLFERSRSLTATMRRPQSPVSAISHSGQNNLEGSISEELDPFDYQSTVNELTMPFLSEFEETRVATLKWLIMLHQKAPEKDIGHGPKPAVGLLSSRPKLTSREEIKSWVVSDQPSRSTRELGDKRWGQTCRLLLVSQLLYTLPLFGWTIFFSSHYVYDRTRLLSCLHTTTIGDLEAKSNRSLGYLSDVVPRYIVDIMLLIFND</sequence>
<dbReference type="GO" id="GO:0070772">
    <property type="term" value="C:PAS complex"/>
    <property type="evidence" value="ECO:0007669"/>
    <property type="project" value="InterPro"/>
</dbReference>
<accession>A0A8H5H7Y6</accession>
<dbReference type="InterPro" id="IPR026825">
    <property type="entry name" value="Vac14"/>
</dbReference>
<dbReference type="EMBL" id="JAACJN010000077">
    <property type="protein sequence ID" value="KAF5378394.1"/>
    <property type="molecule type" value="Genomic_DNA"/>
</dbReference>
<dbReference type="GO" id="GO:0006661">
    <property type="term" value="P:phosphatidylinositol biosynthetic process"/>
    <property type="evidence" value="ECO:0007669"/>
    <property type="project" value="InterPro"/>
</dbReference>
<feature type="compositionally biased region" description="Polar residues" evidence="1">
    <location>
        <begin position="116"/>
        <end position="126"/>
    </location>
</feature>
<evidence type="ECO:0000313" key="2">
    <source>
        <dbReference type="EMBL" id="KAF5378394.1"/>
    </source>
</evidence>
<reference evidence="2 3" key="1">
    <citation type="journal article" date="2020" name="ISME J.">
        <title>Uncovering the hidden diversity of litter-decomposition mechanisms in mushroom-forming fungi.</title>
        <authorList>
            <person name="Floudas D."/>
            <person name="Bentzer J."/>
            <person name="Ahren D."/>
            <person name="Johansson T."/>
            <person name="Persson P."/>
            <person name="Tunlid A."/>
        </authorList>
    </citation>
    <scope>NUCLEOTIDE SEQUENCE [LARGE SCALE GENOMIC DNA]</scope>
    <source>
        <strain evidence="2 3">CBS 406.79</strain>
    </source>
</reference>
<dbReference type="PANTHER" id="PTHR16023">
    <property type="entry name" value="TAX1 BINDING PROTEIN-RELATED"/>
    <property type="match status" value="1"/>
</dbReference>
<comment type="caution">
    <text evidence="2">The sequence shown here is derived from an EMBL/GenBank/DDBJ whole genome shotgun (WGS) entry which is preliminary data.</text>
</comment>
<organism evidence="2 3">
    <name type="scientific">Collybiopsis confluens</name>
    <dbReference type="NCBI Taxonomy" id="2823264"/>
    <lineage>
        <taxon>Eukaryota</taxon>
        <taxon>Fungi</taxon>
        <taxon>Dikarya</taxon>
        <taxon>Basidiomycota</taxon>
        <taxon>Agaricomycotina</taxon>
        <taxon>Agaricomycetes</taxon>
        <taxon>Agaricomycetidae</taxon>
        <taxon>Agaricales</taxon>
        <taxon>Marasmiineae</taxon>
        <taxon>Omphalotaceae</taxon>
        <taxon>Collybiopsis</taxon>
    </lineage>
</organism>
<dbReference type="GO" id="GO:0000329">
    <property type="term" value="C:fungal-type vacuole membrane"/>
    <property type="evidence" value="ECO:0007669"/>
    <property type="project" value="TreeGrafter"/>
</dbReference>
<protein>
    <submittedName>
        <fullName evidence="2">Uncharacterized protein</fullName>
    </submittedName>
</protein>
<evidence type="ECO:0000313" key="3">
    <source>
        <dbReference type="Proteomes" id="UP000518752"/>
    </source>
</evidence>
<dbReference type="AlphaFoldDB" id="A0A8H5H7Y6"/>
<name>A0A8H5H7Y6_9AGAR</name>
<gene>
    <name evidence="2" type="ORF">D9757_010879</name>
</gene>
<dbReference type="Pfam" id="PF12755">
    <property type="entry name" value="Vac14_Fab1_bd"/>
    <property type="match status" value="1"/>
</dbReference>
<dbReference type="GO" id="GO:0010008">
    <property type="term" value="C:endosome membrane"/>
    <property type="evidence" value="ECO:0007669"/>
    <property type="project" value="TreeGrafter"/>
</dbReference>
<feature type="region of interest" description="Disordered" evidence="1">
    <location>
        <begin position="116"/>
        <end position="141"/>
    </location>
</feature>
<dbReference type="OrthoDB" id="5574975at2759"/>
<proteinExistence type="predicted"/>
<dbReference type="Proteomes" id="UP000518752">
    <property type="component" value="Unassembled WGS sequence"/>
</dbReference>